<dbReference type="Proteomes" id="UP000198539">
    <property type="component" value="Unassembled WGS sequence"/>
</dbReference>
<evidence type="ECO:0000313" key="2">
    <source>
        <dbReference type="EMBL" id="SDX32398.1"/>
    </source>
</evidence>
<proteinExistence type="predicted"/>
<feature type="transmembrane region" description="Helical" evidence="1">
    <location>
        <begin position="29"/>
        <end position="48"/>
    </location>
</feature>
<evidence type="ECO:0008006" key="4">
    <source>
        <dbReference type="Google" id="ProtNLM"/>
    </source>
</evidence>
<evidence type="ECO:0000313" key="3">
    <source>
        <dbReference type="Proteomes" id="UP000198539"/>
    </source>
</evidence>
<dbReference type="RefSeq" id="WP_092890242.1">
    <property type="nucleotide sequence ID" value="NZ_CP061498.1"/>
</dbReference>
<name>A0A1H3ASM0_9RHOB</name>
<keyword evidence="1" id="KW-0472">Membrane</keyword>
<dbReference type="OrthoDB" id="7876027at2"/>
<dbReference type="EMBL" id="FNOM01000007">
    <property type="protein sequence ID" value="SDX32398.1"/>
    <property type="molecule type" value="Genomic_DNA"/>
</dbReference>
<keyword evidence="3" id="KW-1185">Reference proteome</keyword>
<keyword evidence="1" id="KW-1133">Transmembrane helix</keyword>
<organism evidence="2 3">
    <name type="scientific">Roseicitreum antarcticum</name>
    <dbReference type="NCBI Taxonomy" id="564137"/>
    <lineage>
        <taxon>Bacteria</taxon>
        <taxon>Pseudomonadati</taxon>
        <taxon>Pseudomonadota</taxon>
        <taxon>Alphaproteobacteria</taxon>
        <taxon>Rhodobacterales</taxon>
        <taxon>Paracoccaceae</taxon>
        <taxon>Roseicitreum</taxon>
    </lineage>
</organism>
<dbReference type="AlphaFoldDB" id="A0A1H3ASM0"/>
<accession>A0A1H3ASM0</accession>
<dbReference type="STRING" id="564137.SAMN04488238_107109"/>
<gene>
    <name evidence="2" type="ORF">SAMN04488238_107109</name>
</gene>
<feature type="transmembrane region" description="Helical" evidence="1">
    <location>
        <begin position="55"/>
        <end position="75"/>
    </location>
</feature>
<protein>
    <recommendedName>
        <fullName evidence="4">Transglycosylase associated protein</fullName>
    </recommendedName>
</protein>
<reference evidence="2 3" key="1">
    <citation type="submission" date="2016-10" db="EMBL/GenBank/DDBJ databases">
        <authorList>
            <person name="de Groot N.N."/>
        </authorList>
    </citation>
    <scope>NUCLEOTIDE SEQUENCE [LARGE SCALE GENOMIC DNA]</scope>
    <source>
        <strain evidence="2 3">CGMCC 1.8894</strain>
    </source>
</reference>
<sequence>MPLILLAVVGALAGYVATRLMRVQVDLPTAMGIGVIGALVGGVGLRVLMNASGWIVTFVVATLTSMALIWLWKYFRTWF</sequence>
<evidence type="ECO:0000256" key="1">
    <source>
        <dbReference type="SAM" id="Phobius"/>
    </source>
</evidence>
<keyword evidence="1" id="KW-0812">Transmembrane</keyword>